<protein>
    <recommendedName>
        <fullName evidence="1">Fibrobacter succinogenes major paralogous domain-containing protein</fullName>
    </recommendedName>
</protein>
<evidence type="ECO:0000313" key="3">
    <source>
        <dbReference type="Proteomes" id="UP000555103"/>
    </source>
</evidence>
<dbReference type="InterPro" id="IPR011871">
    <property type="entry name" value="Fib_succ_major"/>
</dbReference>
<dbReference type="Proteomes" id="UP000555103">
    <property type="component" value="Unassembled WGS sequence"/>
</dbReference>
<dbReference type="PROSITE" id="PS51257">
    <property type="entry name" value="PROKAR_LIPOPROTEIN"/>
    <property type="match status" value="1"/>
</dbReference>
<sequence length="486" mass="52387">MNTKISFWLLLFTLLFTLGACEDYGVDVAPAPEGEVNVSLSPDETLTFKAKESESEIAILSNMPQEAMSIAVKDTTWCKAELAGSTVKVKVTENLKYIARSTSITIKVFSQTRSIDIQQEAKEFNTEPEYPIDKVYRIGIPTVADFATSKIYRVMDGDQKIAEICLEYLNNDIISSRAVVAYVGKGGAASYNDGFVAYLVDASGNISTQNENGGKAIFDTDGNTLDYIPGSSEPVNTIYLSAYGITKEEQDDAVDISAEPYLINDICGNSYPVVKIGVEVWQGSNLRTTKFGNGTDIDIITSDKFADYKNAIPFVTYPMANPAIDTETYGYLYNAITVTGDNEVLIGESILDGNWRVATGGGSTAAGVMGSGTDWQRLFKYVGKDQLGTLLATGYGWNNGGNGGFDISTVSDITGLTVVPAGEMYNITGSSFAIGANTQAFFFYGNGAGRGYSLAEKDGKAVDQAGVREWPHASDACSIRLVRIDR</sequence>
<dbReference type="InterPro" id="IPR013783">
    <property type="entry name" value="Ig-like_fold"/>
</dbReference>
<dbReference type="EMBL" id="JACIEP010000004">
    <property type="protein sequence ID" value="MBB4035483.1"/>
    <property type="molecule type" value="Genomic_DNA"/>
</dbReference>
<dbReference type="Gene3D" id="2.60.40.10">
    <property type="entry name" value="Immunoglobulins"/>
    <property type="match status" value="1"/>
</dbReference>
<evidence type="ECO:0000313" key="2">
    <source>
        <dbReference type="EMBL" id="MBB4035483.1"/>
    </source>
</evidence>
<name>A0A840CUQ2_9BACT</name>
<evidence type="ECO:0000259" key="1">
    <source>
        <dbReference type="Pfam" id="PF09603"/>
    </source>
</evidence>
<dbReference type="InterPro" id="IPR024361">
    <property type="entry name" value="BACON"/>
</dbReference>
<proteinExistence type="predicted"/>
<dbReference type="Pfam" id="PF09603">
    <property type="entry name" value="Fib_succ_major"/>
    <property type="match status" value="1"/>
</dbReference>
<dbReference type="CDD" id="cd14948">
    <property type="entry name" value="BACON"/>
    <property type="match status" value="1"/>
</dbReference>
<gene>
    <name evidence="2" type="ORF">GGR21_001376</name>
</gene>
<dbReference type="AlphaFoldDB" id="A0A840CUQ2"/>
<organism evidence="2 3">
    <name type="scientific">Dysgonomonas hofstadii</name>
    <dbReference type="NCBI Taxonomy" id="637886"/>
    <lineage>
        <taxon>Bacteria</taxon>
        <taxon>Pseudomonadati</taxon>
        <taxon>Bacteroidota</taxon>
        <taxon>Bacteroidia</taxon>
        <taxon>Bacteroidales</taxon>
        <taxon>Dysgonomonadaceae</taxon>
        <taxon>Dysgonomonas</taxon>
    </lineage>
</organism>
<accession>A0A840CUQ2</accession>
<comment type="caution">
    <text evidence="2">The sequence shown here is derived from an EMBL/GenBank/DDBJ whole genome shotgun (WGS) entry which is preliminary data.</text>
</comment>
<reference evidence="2 3" key="1">
    <citation type="submission" date="2020-08" db="EMBL/GenBank/DDBJ databases">
        <title>Genomic Encyclopedia of Type Strains, Phase IV (KMG-IV): sequencing the most valuable type-strain genomes for metagenomic binning, comparative biology and taxonomic classification.</title>
        <authorList>
            <person name="Goeker M."/>
        </authorList>
    </citation>
    <scope>NUCLEOTIDE SEQUENCE [LARGE SCALE GENOMIC DNA]</scope>
    <source>
        <strain evidence="2 3">DSM 104969</strain>
    </source>
</reference>
<keyword evidence="3" id="KW-1185">Reference proteome</keyword>
<feature type="domain" description="Fibrobacter succinogenes major paralogous" evidence="1">
    <location>
        <begin position="274"/>
        <end position="483"/>
    </location>
</feature>
<dbReference type="RefSeq" id="WP_183306421.1">
    <property type="nucleotide sequence ID" value="NZ_JACIEP010000004.1"/>
</dbReference>